<dbReference type="EMBL" id="KV722680">
    <property type="protein sequence ID" value="OCH84379.1"/>
    <property type="molecule type" value="Genomic_DNA"/>
</dbReference>
<dbReference type="Proteomes" id="UP000250043">
    <property type="component" value="Unassembled WGS sequence"/>
</dbReference>
<name>A0A8E2AJ71_9APHY</name>
<proteinExistence type="predicted"/>
<dbReference type="AlphaFoldDB" id="A0A8E2AJ71"/>
<evidence type="ECO:0000313" key="1">
    <source>
        <dbReference type="EMBL" id="OCH84379.1"/>
    </source>
</evidence>
<sequence>MHSQLLQCCIMAWNDWMSVICDSKRSRQINHAALIAQNCASARCFHSFARRERQRQPPKSSKRLENIQTACFYASSI</sequence>
<keyword evidence="2" id="KW-1185">Reference proteome</keyword>
<evidence type="ECO:0000313" key="2">
    <source>
        <dbReference type="Proteomes" id="UP000250043"/>
    </source>
</evidence>
<gene>
    <name evidence="1" type="ORF">OBBRIDRAFT_412805</name>
</gene>
<organism evidence="1 2">
    <name type="scientific">Obba rivulosa</name>
    <dbReference type="NCBI Taxonomy" id="1052685"/>
    <lineage>
        <taxon>Eukaryota</taxon>
        <taxon>Fungi</taxon>
        <taxon>Dikarya</taxon>
        <taxon>Basidiomycota</taxon>
        <taxon>Agaricomycotina</taxon>
        <taxon>Agaricomycetes</taxon>
        <taxon>Polyporales</taxon>
        <taxon>Gelatoporiaceae</taxon>
        <taxon>Obba</taxon>
    </lineage>
</organism>
<reference evidence="1 2" key="1">
    <citation type="submission" date="2016-07" db="EMBL/GenBank/DDBJ databases">
        <title>Draft genome of the white-rot fungus Obba rivulosa 3A-2.</title>
        <authorList>
            <consortium name="DOE Joint Genome Institute"/>
            <person name="Miettinen O."/>
            <person name="Riley R."/>
            <person name="Acob R."/>
            <person name="Barry K."/>
            <person name="Cullen D."/>
            <person name="De Vries R."/>
            <person name="Hainaut M."/>
            <person name="Hatakka A."/>
            <person name="Henrissat B."/>
            <person name="Hilden K."/>
            <person name="Kuo R."/>
            <person name="Labutti K."/>
            <person name="Lipzen A."/>
            <person name="Makela M.R."/>
            <person name="Sandor L."/>
            <person name="Spatafora J.W."/>
            <person name="Grigoriev I.V."/>
            <person name="Hibbett D.S."/>
        </authorList>
    </citation>
    <scope>NUCLEOTIDE SEQUENCE [LARGE SCALE GENOMIC DNA]</scope>
    <source>
        <strain evidence="1 2">3A-2</strain>
    </source>
</reference>
<accession>A0A8E2AJ71</accession>
<protein>
    <submittedName>
        <fullName evidence="1">Uncharacterized protein</fullName>
    </submittedName>
</protein>